<accession>A0A242M4G7</accession>
<gene>
    <name evidence="1" type="ORF">PAMC26577_38295</name>
</gene>
<comment type="caution">
    <text evidence="1">The sequence shown here is derived from an EMBL/GenBank/DDBJ whole genome shotgun (WGS) entry which is preliminary data.</text>
</comment>
<name>A0A242M4G7_CABSO</name>
<dbReference type="EMBL" id="NBTZ01000164">
    <property type="protein sequence ID" value="OTP66089.1"/>
    <property type="molecule type" value="Genomic_DNA"/>
</dbReference>
<evidence type="ECO:0000313" key="2">
    <source>
        <dbReference type="Proteomes" id="UP000195221"/>
    </source>
</evidence>
<proteinExistence type="predicted"/>
<dbReference type="AlphaFoldDB" id="A0A242M4G7"/>
<protein>
    <submittedName>
        <fullName evidence="1">Uncharacterized protein</fullName>
    </submittedName>
</protein>
<organism evidence="1 2">
    <name type="scientific">Caballeronia sordidicola</name>
    <name type="common">Burkholderia sordidicola</name>
    <dbReference type="NCBI Taxonomy" id="196367"/>
    <lineage>
        <taxon>Bacteria</taxon>
        <taxon>Pseudomonadati</taxon>
        <taxon>Pseudomonadota</taxon>
        <taxon>Betaproteobacteria</taxon>
        <taxon>Burkholderiales</taxon>
        <taxon>Burkholderiaceae</taxon>
        <taxon>Caballeronia</taxon>
    </lineage>
</organism>
<dbReference type="Proteomes" id="UP000195221">
    <property type="component" value="Unassembled WGS sequence"/>
</dbReference>
<reference evidence="1 2" key="1">
    <citation type="submission" date="2017-03" db="EMBL/GenBank/DDBJ databases">
        <title>Genome analysis of strain PAMC 26577.</title>
        <authorList>
            <person name="Oh H.-M."/>
            <person name="Yang J.-A."/>
        </authorList>
    </citation>
    <scope>NUCLEOTIDE SEQUENCE [LARGE SCALE GENOMIC DNA]</scope>
    <source>
        <strain evidence="1 2">PAMC 26577</strain>
    </source>
</reference>
<sequence length="50" mass="5094">MPSNAASLANHPVSVTMDINMHAGISPAIRNGDGANTAPCAPFRFAQCPA</sequence>
<evidence type="ECO:0000313" key="1">
    <source>
        <dbReference type="EMBL" id="OTP66089.1"/>
    </source>
</evidence>